<dbReference type="AlphaFoldDB" id="A0A8K1GUW5"/>
<protein>
    <submittedName>
        <fullName evidence="2">Uncharacterized protein</fullName>
    </submittedName>
</protein>
<organism evidence="2 3">
    <name type="scientific">Zosterops borbonicus</name>
    <dbReference type="NCBI Taxonomy" id="364589"/>
    <lineage>
        <taxon>Eukaryota</taxon>
        <taxon>Metazoa</taxon>
        <taxon>Chordata</taxon>
        <taxon>Craniata</taxon>
        <taxon>Vertebrata</taxon>
        <taxon>Euteleostomi</taxon>
        <taxon>Archelosauria</taxon>
        <taxon>Archosauria</taxon>
        <taxon>Dinosauria</taxon>
        <taxon>Saurischia</taxon>
        <taxon>Theropoda</taxon>
        <taxon>Coelurosauria</taxon>
        <taxon>Aves</taxon>
        <taxon>Neognathae</taxon>
        <taxon>Neoaves</taxon>
        <taxon>Telluraves</taxon>
        <taxon>Australaves</taxon>
        <taxon>Passeriformes</taxon>
        <taxon>Sylvioidea</taxon>
        <taxon>Zosteropidae</taxon>
        <taxon>Zosterops</taxon>
    </lineage>
</organism>
<keyword evidence="3" id="KW-1185">Reference proteome</keyword>
<proteinExistence type="predicted"/>
<accession>A0A8K1GUW5</accession>
<dbReference type="Proteomes" id="UP000796761">
    <property type="component" value="Unassembled WGS sequence"/>
</dbReference>
<evidence type="ECO:0000256" key="1">
    <source>
        <dbReference type="SAM" id="Phobius"/>
    </source>
</evidence>
<feature type="transmembrane region" description="Helical" evidence="1">
    <location>
        <begin position="45"/>
        <end position="66"/>
    </location>
</feature>
<reference evidence="2" key="1">
    <citation type="submission" date="2019-04" db="EMBL/GenBank/DDBJ databases">
        <title>Genome assembly of Zosterops borbonicus 15179.</title>
        <authorList>
            <person name="Leroy T."/>
            <person name="Anselmetti Y."/>
            <person name="Tilak M.-K."/>
            <person name="Nabholz B."/>
        </authorList>
    </citation>
    <scope>NUCLEOTIDE SEQUENCE</scope>
    <source>
        <strain evidence="2">HGM_15179</strain>
        <tissue evidence="2">Muscle</tissue>
    </source>
</reference>
<dbReference type="EMBL" id="SWJQ01000051">
    <property type="protein sequence ID" value="TRZ24144.1"/>
    <property type="molecule type" value="Genomic_DNA"/>
</dbReference>
<evidence type="ECO:0000313" key="3">
    <source>
        <dbReference type="Proteomes" id="UP000796761"/>
    </source>
</evidence>
<gene>
    <name evidence="2" type="ORF">HGM15179_002950</name>
</gene>
<comment type="caution">
    <text evidence="2">The sequence shown here is derived from an EMBL/GenBank/DDBJ whole genome shotgun (WGS) entry which is preliminary data.</text>
</comment>
<name>A0A8K1GUW5_9PASS</name>
<keyword evidence="1" id="KW-1133">Transmembrane helix</keyword>
<keyword evidence="1" id="KW-0472">Membrane</keyword>
<keyword evidence="1" id="KW-0812">Transmembrane</keyword>
<evidence type="ECO:0000313" key="2">
    <source>
        <dbReference type="EMBL" id="TRZ24144.1"/>
    </source>
</evidence>
<sequence>MAWKSRLLTWVSPGFIPPRYLDKGVIDVESDSYVDFGMDLTGAQWLEYGCSCMVYVSCTGVVRVAINILMSRRKAVTRIISKGLVIGTFVSDMDSGIKHVLSTDGTELCSAVDLLE</sequence>